<name>A0A977KB45_9CREN</name>
<accession>A0A977KB45</accession>
<sequence>MIEVFILLMGAATLFAAATLWDEDLVRAAAALVAVFLLSGLALLSIGAWFIGAMQVLLGAGAVAILAIYAAVTASQRREVLKAPEAGKIAAVTLAILGFSIGFLTISTPGMITFYSSTAKSIAKVLFSDLGLMAALSVLLLVALIASAYVIRYVSIQEVKEHE</sequence>
<dbReference type="GO" id="GO:0008137">
    <property type="term" value="F:NADH dehydrogenase (ubiquinone) activity"/>
    <property type="evidence" value="ECO:0007669"/>
    <property type="project" value="InterPro"/>
</dbReference>
<dbReference type="InterPro" id="IPR001457">
    <property type="entry name" value="NADH_UbQ/plastoQ_OxRdtase_su6"/>
</dbReference>
<feature type="transmembrane region" description="Helical" evidence="1">
    <location>
        <begin position="56"/>
        <end position="74"/>
    </location>
</feature>
<evidence type="ECO:0008006" key="4">
    <source>
        <dbReference type="Google" id="ProtNLM"/>
    </source>
</evidence>
<organism evidence="2 3">
    <name type="scientific">Ignicoccus pacificus DSM 13166</name>
    <dbReference type="NCBI Taxonomy" id="940294"/>
    <lineage>
        <taxon>Archaea</taxon>
        <taxon>Thermoproteota</taxon>
        <taxon>Thermoprotei</taxon>
        <taxon>Desulfurococcales</taxon>
        <taxon>Desulfurococcaceae</taxon>
        <taxon>Ignicoccus</taxon>
    </lineage>
</organism>
<dbReference type="KEGG" id="ipc:IPA_04720"/>
<dbReference type="Pfam" id="PF00499">
    <property type="entry name" value="Oxidored_q3"/>
    <property type="match status" value="1"/>
</dbReference>
<reference evidence="2" key="1">
    <citation type="submission" date="2013-11" db="EMBL/GenBank/DDBJ databases">
        <title>Comparative genomics of Ignicoccus.</title>
        <authorList>
            <person name="Podar M."/>
        </authorList>
    </citation>
    <scope>NUCLEOTIDE SEQUENCE</scope>
    <source>
        <strain evidence="2">DSM 13166</strain>
    </source>
</reference>
<evidence type="ECO:0000256" key="1">
    <source>
        <dbReference type="SAM" id="Phobius"/>
    </source>
</evidence>
<dbReference type="InterPro" id="IPR042106">
    <property type="entry name" value="Nuo/plastoQ_OxRdtase_6_NuoJ"/>
</dbReference>
<dbReference type="Gene3D" id="1.20.120.1200">
    <property type="entry name" value="NADH-ubiquinone/plastoquinone oxidoreductase chain 6, subunit NuoJ"/>
    <property type="match status" value="1"/>
</dbReference>
<feature type="transmembrane region" description="Helical" evidence="1">
    <location>
        <begin position="86"/>
        <end position="106"/>
    </location>
</feature>
<keyword evidence="3" id="KW-1185">Reference proteome</keyword>
<dbReference type="EMBL" id="CP006868">
    <property type="protein sequence ID" value="UXD22434.1"/>
    <property type="molecule type" value="Genomic_DNA"/>
</dbReference>
<evidence type="ECO:0000313" key="3">
    <source>
        <dbReference type="Proteomes" id="UP001063698"/>
    </source>
</evidence>
<proteinExistence type="predicted"/>
<protein>
    <recommendedName>
        <fullName evidence="4">NADH-quinone oxidoreductase subunit J</fullName>
    </recommendedName>
</protein>
<keyword evidence="1" id="KW-0472">Membrane</keyword>
<feature type="transmembrane region" description="Helical" evidence="1">
    <location>
        <begin position="126"/>
        <end position="151"/>
    </location>
</feature>
<keyword evidence="1" id="KW-0812">Transmembrane</keyword>
<feature type="transmembrane region" description="Helical" evidence="1">
    <location>
        <begin position="28"/>
        <end position="51"/>
    </location>
</feature>
<gene>
    <name evidence="2" type="ORF">IPA_04720</name>
</gene>
<evidence type="ECO:0000313" key="2">
    <source>
        <dbReference type="EMBL" id="UXD22434.1"/>
    </source>
</evidence>
<dbReference type="AlphaFoldDB" id="A0A977KB45"/>
<keyword evidence="1" id="KW-1133">Transmembrane helix</keyword>
<dbReference type="Proteomes" id="UP001063698">
    <property type="component" value="Chromosome"/>
</dbReference>